<feature type="transmembrane region" description="Helical" evidence="8">
    <location>
        <begin position="207"/>
        <end position="228"/>
    </location>
</feature>
<feature type="transmembrane region" description="Helical" evidence="8">
    <location>
        <begin position="378"/>
        <end position="396"/>
    </location>
</feature>
<dbReference type="InterPro" id="IPR029020">
    <property type="entry name" value="Ammonium/urea_transptr"/>
</dbReference>
<dbReference type="InterPro" id="IPR024041">
    <property type="entry name" value="NH4_transpt_AmtB-like_dom"/>
</dbReference>
<evidence type="ECO:0000256" key="4">
    <source>
        <dbReference type="ARBA" id="ARBA00022692"/>
    </source>
</evidence>
<comment type="subcellular location">
    <subcellularLocation>
        <location evidence="1">Membrane</location>
        <topology evidence="1">Multi-pass membrane protein</topology>
    </subcellularLocation>
</comment>
<keyword evidence="6 8" id="KW-0472">Membrane</keyword>
<feature type="transmembrane region" description="Helical" evidence="8">
    <location>
        <begin position="116"/>
        <end position="135"/>
    </location>
</feature>
<keyword evidence="7" id="KW-0924">Ammonia transport</keyword>
<evidence type="ECO:0000256" key="2">
    <source>
        <dbReference type="ARBA" id="ARBA00005887"/>
    </source>
</evidence>
<name>A0ABM7RCG3_9BACT</name>
<feature type="transmembrane region" description="Helical" evidence="8">
    <location>
        <begin position="180"/>
        <end position="200"/>
    </location>
</feature>
<protein>
    <submittedName>
        <fullName evidence="10">Ammonium transporter channel protein</fullName>
    </submittedName>
</protein>
<sequence>MQVARVFQWVLLGFLSLGFLAMVAGSGSMAFSSSPTEGSVGEVWSDALDEMPDATEPQEYSDFDYSHFVDDPSPEILDQFSDSNAFLASSGLLMVIGIFGFVLMTAAVAERPSGRFAGLTVGGTLAMVGVAFWLFGFNTAYPGDFALGGLLPAGVGGPVLIETNSPGLDYGMGMTMVTDFFYQMLFAMTAALMVLGLAAGRYRTPTVVLTATAVGMFGFPLAACWLWGAGWLSSMNALDFAGSAMIHTLAGGAALALVVLARLCPAHGPGARLDRPPALRPDRRRKLKVWEVAIYVIGLLVFLMLVGGANAGSVLSDDIPVVAAVLNNTLAAVGGGLAVAAIVSIFLARRSRWVIAGIGTLAGWAAICAPADCATVQQAAGIGAVAGGLAALVAWAMDLGRFDDPMGVIPISLVGGAVGVLSVGLFYEDGGFLPQVMLLLATSVLGFTLAASIGLLTWLCGILWDGNEPVAKTEVATPSAG</sequence>
<keyword evidence="4 8" id="KW-0812">Transmembrane</keyword>
<feature type="transmembrane region" description="Helical" evidence="8">
    <location>
        <begin position="353"/>
        <end position="372"/>
    </location>
</feature>
<dbReference type="PANTHER" id="PTHR11730:SF6">
    <property type="entry name" value="AMMONIUM TRANSPORTER"/>
    <property type="match status" value="1"/>
</dbReference>
<evidence type="ECO:0000256" key="3">
    <source>
        <dbReference type="ARBA" id="ARBA00022448"/>
    </source>
</evidence>
<evidence type="ECO:0000313" key="11">
    <source>
        <dbReference type="Proteomes" id="UP001374893"/>
    </source>
</evidence>
<comment type="similarity">
    <text evidence="2">Belongs to the ammonia transporter channel (TC 1.A.11.2) family.</text>
</comment>
<evidence type="ECO:0000256" key="7">
    <source>
        <dbReference type="ARBA" id="ARBA00023177"/>
    </source>
</evidence>
<dbReference type="SUPFAM" id="SSF111352">
    <property type="entry name" value="Ammonium transporter"/>
    <property type="match status" value="1"/>
</dbReference>
<evidence type="ECO:0000259" key="9">
    <source>
        <dbReference type="Pfam" id="PF00909"/>
    </source>
</evidence>
<gene>
    <name evidence="10" type="ORF">HAHE_12640</name>
</gene>
<dbReference type="RefSeq" id="WP_338689511.1">
    <property type="nucleotide sequence ID" value="NZ_AP024702.1"/>
</dbReference>
<reference evidence="10 11" key="1">
    <citation type="submission" date="2021-06" db="EMBL/GenBank/DDBJ databases">
        <title>Complete genome of Haloferula helveola possessing various polysaccharide degrading enzymes.</title>
        <authorList>
            <person name="Takami H."/>
            <person name="Huang C."/>
            <person name="Hamasaki K."/>
        </authorList>
    </citation>
    <scope>NUCLEOTIDE SEQUENCE [LARGE SCALE GENOMIC DNA]</scope>
    <source>
        <strain evidence="10 11">CN-1</strain>
    </source>
</reference>
<evidence type="ECO:0000256" key="8">
    <source>
        <dbReference type="SAM" id="Phobius"/>
    </source>
</evidence>
<organism evidence="10 11">
    <name type="scientific">Haloferula helveola</name>
    <dbReference type="NCBI Taxonomy" id="490095"/>
    <lineage>
        <taxon>Bacteria</taxon>
        <taxon>Pseudomonadati</taxon>
        <taxon>Verrucomicrobiota</taxon>
        <taxon>Verrucomicrobiia</taxon>
        <taxon>Verrucomicrobiales</taxon>
        <taxon>Verrucomicrobiaceae</taxon>
        <taxon>Haloferula</taxon>
    </lineage>
</organism>
<keyword evidence="5 8" id="KW-1133">Transmembrane helix</keyword>
<evidence type="ECO:0000256" key="5">
    <source>
        <dbReference type="ARBA" id="ARBA00022989"/>
    </source>
</evidence>
<proteinExistence type="inferred from homology"/>
<dbReference type="EMBL" id="AP024702">
    <property type="protein sequence ID" value="BCX47356.1"/>
    <property type="molecule type" value="Genomic_DNA"/>
</dbReference>
<feature type="transmembrane region" description="Helical" evidence="8">
    <location>
        <begin position="240"/>
        <end position="263"/>
    </location>
</feature>
<evidence type="ECO:0000256" key="1">
    <source>
        <dbReference type="ARBA" id="ARBA00004141"/>
    </source>
</evidence>
<keyword evidence="11" id="KW-1185">Reference proteome</keyword>
<feature type="domain" description="Ammonium transporter AmtB-like" evidence="9">
    <location>
        <begin position="87"/>
        <end position="431"/>
    </location>
</feature>
<feature type="transmembrane region" description="Helical" evidence="8">
    <location>
        <begin position="439"/>
        <end position="464"/>
    </location>
</feature>
<dbReference type="Proteomes" id="UP001374893">
    <property type="component" value="Chromosome"/>
</dbReference>
<dbReference type="Gene3D" id="1.10.3430.10">
    <property type="entry name" value="Ammonium transporter AmtB like domains"/>
    <property type="match status" value="1"/>
</dbReference>
<feature type="transmembrane region" description="Helical" evidence="8">
    <location>
        <begin position="289"/>
        <end position="309"/>
    </location>
</feature>
<evidence type="ECO:0000256" key="6">
    <source>
        <dbReference type="ARBA" id="ARBA00023136"/>
    </source>
</evidence>
<feature type="transmembrane region" description="Helical" evidence="8">
    <location>
        <begin position="408"/>
        <end position="427"/>
    </location>
</feature>
<dbReference type="PANTHER" id="PTHR11730">
    <property type="entry name" value="AMMONIUM TRANSPORTER"/>
    <property type="match status" value="1"/>
</dbReference>
<keyword evidence="3" id="KW-0813">Transport</keyword>
<evidence type="ECO:0000313" key="10">
    <source>
        <dbReference type="EMBL" id="BCX47356.1"/>
    </source>
</evidence>
<accession>A0ABM7RCG3</accession>
<feature type="transmembrane region" description="Helical" evidence="8">
    <location>
        <begin position="321"/>
        <end position="346"/>
    </location>
</feature>
<dbReference type="Pfam" id="PF00909">
    <property type="entry name" value="Ammonium_transp"/>
    <property type="match status" value="1"/>
</dbReference>
<feature type="transmembrane region" description="Helical" evidence="8">
    <location>
        <begin position="85"/>
        <end position="109"/>
    </location>
</feature>